<gene>
    <name evidence="9" type="ORF">AWRI4619_LOCUS1264</name>
</gene>
<reference evidence="9" key="1">
    <citation type="submission" date="2020-06" db="EMBL/GenBank/DDBJ databases">
        <authorList>
            <person name="Onetto C."/>
        </authorList>
    </citation>
    <scope>NUCLEOTIDE SEQUENCE</scope>
</reference>
<comment type="similarity">
    <text evidence="5">Belongs to the SAT4 family.</text>
</comment>
<name>A0A9N8P5I7_9PEZI</name>
<evidence type="ECO:0000313" key="10">
    <source>
        <dbReference type="Proteomes" id="UP000716446"/>
    </source>
</evidence>
<keyword evidence="3 7" id="KW-1133">Transmembrane helix</keyword>
<dbReference type="InterPro" id="IPR049326">
    <property type="entry name" value="Rhodopsin_dom_fungi"/>
</dbReference>
<keyword evidence="2 7" id="KW-0812">Transmembrane</keyword>
<organism evidence="9 10">
    <name type="scientific">Aureobasidium vineae</name>
    <dbReference type="NCBI Taxonomy" id="2773715"/>
    <lineage>
        <taxon>Eukaryota</taxon>
        <taxon>Fungi</taxon>
        <taxon>Dikarya</taxon>
        <taxon>Ascomycota</taxon>
        <taxon>Pezizomycotina</taxon>
        <taxon>Dothideomycetes</taxon>
        <taxon>Dothideomycetidae</taxon>
        <taxon>Dothideales</taxon>
        <taxon>Saccotheciaceae</taxon>
        <taxon>Aureobasidium</taxon>
    </lineage>
</organism>
<dbReference type="AlphaFoldDB" id="A0A9N8P5I7"/>
<feature type="transmembrane region" description="Helical" evidence="7">
    <location>
        <begin position="20"/>
        <end position="41"/>
    </location>
</feature>
<feature type="transmembrane region" description="Helical" evidence="7">
    <location>
        <begin position="53"/>
        <end position="76"/>
    </location>
</feature>
<feature type="transmembrane region" description="Helical" evidence="7">
    <location>
        <begin position="207"/>
        <end position="229"/>
    </location>
</feature>
<evidence type="ECO:0000259" key="8">
    <source>
        <dbReference type="Pfam" id="PF20684"/>
    </source>
</evidence>
<dbReference type="InterPro" id="IPR052337">
    <property type="entry name" value="SAT4-like"/>
</dbReference>
<dbReference type="GO" id="GO:0016020">
    <property type="term" value="C:membrane"/>
    <property type="evidence" value="ECO:0007669"/>
    <property type="project" value="UniProtKB-SubCell"/>
</dbReference>
<evidence type="ECO:0000256" key="4">
    <source>
        <dbReference type="ARBA" id="ARBA00023136"/>
    </source>
</evidence>
<evidence type="ECO:0000256" key="5">
    <source>
        <dbReference type="ARBA" id="ARBA00038359"/>
    </source>
</evidence>
<dbReference type="Pfam" id="PF20684">
    <property type="entry name" value="Fung_rhodopsin"/>
    <property type="match status" value="1"/>
</dbReference>
<feature type="transmembrane region" description="Helical" evidence="7">
    <location>
        <begin position="178"/>
        <end position="195"/>
    </location>
</feature>
<feature type="transmembrane region" description="Helical" evidence="7">
    <location>
        <begin position="92"/>
        <end position="118"/>
    </location>
</feature>
<accession>A0A9N8P5I7</accession>
<evidence type="ECO:0000256" key="2">
    <source>
        <dbReference type="ARBA" id="ARBA00022692"/>
    </source>
</evidence>
<evidence type="ECO:0000256" key="7">
    <source>
        <dbReference type="SAM" id="Phobius"/>
    </source>
</evidence>
<evidence type="ECO:0000256" key="3">
    <source>
        <dbReference type="ARBA" id="ARBA00022989"/>
    </source>
</evidence>
<sequence length="374" mass="40989">VVMADVRGQPTLHELKSYDMLVTSAVFLGLSAMTVIARIYVRGWMIRSFGWDDWLMMVTWGFFAVTTSLLISIALAEIHPPGVGNPDTVNGILTLVVCIFGLYILTTIIFKLSLAVFFLRVVNQRWQRQVIIGSVTLYTLFGSAWLFVAIFQCGNPGDYGKNELDGKCLPFKTVLRPLNYTHGVLNAVTDWIFAISKSAQMHRQQKITVCTILGLGVLGSICSIVRLAYVDVIGVLLEDLLVSAPNYAIVSIIELGLGITAACLATLRPLFAAWFDKARTNMSSSRSRNTKSTPIGLGNNKGISGSYVTSGHNLGHKDDGVVTVTRELQVYTDRPSNLGDMLEMHAFGPAEGHQTRSGHRSRSQSSEESLLEVV</sequence>
<feature type="transmembrane region" description="Helical" evidence="7">
    <location>
        <begin position="249"/>
        <end position="275"/>
    </location>
</feature>
<proteinExistence type="inferred from homology"/>
<comment type="caution">
    <text evidence="9">The sequence shown here is derived from an EMBL/GenBank/DDBJ whole genome shotgun (WGS) entry which is preliminary data.</text>
</comment>
<dbReference type="PANTHER" id="PTHR33048:SF96">
    <property type="entry name" value="INTEGRAL MEMBRANE PROTEIN"/>
    <property type="match status" value="1"/>
</dbReference>
<feature type="region of interest" description="Disordered" evidence="6">
    <location>
        <begin position="349"/>
        <end position="374"/>
    </location>
</feature>
<feature type="non-terminal residue" evidence="9">
    <location>
        <position position="374"/>
    </location>
</feature>
<comment type="subcellular location">
    <subcellularLocation>
        <location evidence="1">Membrane</location>
        <topology evidence="1">Multi-pass membrane protein</topology>
    </subcellularLocation>
</comment>
<evidence type="ECO:0000313" key="9">
    <source>
        <dbReference type="EMBL" id="CAD0082697.1"/>
    </source>
</evidence>
<dbReference type="Proteomes" id="UP000716446">
    <property type="component" value="Unassembled WGS sequence"/>
</dbReference>
<feature type="transmembrane region" description="Helical" evidence="7">
    <location>
        <begin position="130"/>
        <end position="151"/>
    </location>
</feature>
<dbReference type="EMBL" id="CAIJEN010000001">
    <property type="protein sequence ID" value="CAD0082697.1"/>
    <property type="molecule type" value="Genomic_DNA"/>
</dbReference>
<protein>
    <recommendedName>
        <fullName evidence="8">Rhodopsin domain-containing protein</fullName>
    </recommendedName>
</protein>
<keyword evidence="10" id="KW-1185">Reference proteome</keyword>
<dbReference type="PANTHER" id="PTHR33048">
    <property type="entry name" value="PTH11-LIKE INTEGRAL MEMBRANE PROTEIN (AFU_ORTHOLOGUE AFUA_5G11245)"/>
    <property type="match status" value="1"/>
</dbReference>
<feature type="domain" description="Rhodopsin" evidence="8">
    <location>
        <begin position="37"/>
        <end position="272"/>
    </location>
</feature>
<keyword evidence="4 7" id="KW-0472">Membrane</keyword>
<evidence type="ECO:0000256" key="1">
    <source>
        <dbReference type="ARBA" id="ARBA00004141"/>
    </source>
</evidence>
<evidence type="ECO:0000256" key="6">
    <source>
        <dbReference type="SAM" id="MobiDB-lite"/>
    </source>
</evidence>